<keyword evidence="4" id="KW-1185">Reference proteome</keyword>
<evidence type="ECO:0000256" key="1">
    <source>
        <dbReference type="SAM" id="Coils"/>
    </source>
</evidence>
<comment type="caution">
    <text evidence="3">The sequence shown here is derived from an EMBL/GenBank/DDBJ whole genome shotgun (WGS) entry which is preliminary data.</text>
</comment>
<organism evidence="3 4">
    <name type="scientific">Pseudomassariella vexata</name>
    <dbReference type="NCBI Taxonomy" id="1141098"/>
    <lineage>
        <taxon>Eukaryota</taxon>
        <taxon>Fungi</taxon>
        <taxon>Dikarya</taxon>
        <taxon>Ascomycota</taxon>
        <taxon>Pezizomycotina</taxon>
        <taxon>Sordariomycetes</taxon>
        <taxon>Xylariomycetidae</taxon>
        <taxon>Amphisphaeriales</taxon>
        <taxon>Pseudomassariaceae</taxon>
        <taxon>Pseudomassariella</taxon>
    </lineage>
</organism>
<accession>A0A1Y2DH35</accession>
<dbReference type="RefSeq" id="XP_040711479.1">
    <property type="nucleotide sequence ID" value="XM_040864401.1"/>
</dbReference>
<dbReference type="OrthoDB" id="66964at2759"/>
<sequence length="372" mass="41461">MLPPVDDAVFINNPDFAELYKSLTANILNPDGSTKNDAGAKKRDAVQEELKYHRLEATKQHLLQQALSTTSPPSSQAPKPSAQHRRTKSQLSRLTKPQEATQLPPELLDLLVLLPPFLSRASTLLRPDLEALLSTPPFSEIIHLLPQLTPLVSSHLITQASTLARILHPSTNPSFIHRSIPQIHPTTQSLLATLATQSATLSQARLSATSSLVSHLNHHTDALVILLRALEAKHGPSAYSSELQASQGALAAQLWSEALQLLLWQTRGTVYPPEAKVALTNYRRHLRDAKMRLVDSIRIKETELRDYGVFVEGADAGKDEGRERVRGRQMIGGGKGNDEAKERMMREMGRVWKEMEERLEEIQKDLERLDRS</sequence>
<feature type="coiled-coil region" evidence="1">
    <location>
        <begin position="345"/>
        <end position="372"/>
    </location>
</feature>
<protein>
    <submittedName>
        <fullName evidence="3">Uncharacterized protein</fullName>
    </submittedName>
</protein>
<dbReference type="STRING" id="1141098.A0A1Y2DH35"/>
<evidence type="ECO:0000256" key="2">
    <source>
        <dbReference type="SAM" id="MobiDB-lite"/>
    </source>
</evidence>
<reference evidence="3 4" key="1">
    <citation type="submission" date="2016-07" db="EMBL/GenBank/DDBJ databases">
        <title>Pervasive Adenine N6-methylation of Active Genes in Fungi.</title>
        <authorList>
            <consortium name="DOE Joint Genome Institute"/>
            <person name="Mondo S.J."/>
            <person name="Dannebaum R.O."/>
            <person name="Kuo R.C."/>
            <person name="Labutti K."/>
            <person name="Haridas S."/>
            <person name="Kuo A."/>
            <person name="Salamov A."/>
            <person name="Ahrendt S.R."/>
            <person name="Lipzen A."/>
            <person name="Sullivan W."/>
            <person name="Andreopoulos W.B."/>
            <person name="Clum A."/>
            <person name="Lindquist E."/>
            <person name="Daum C."/>
            <person name="Ramamoorthy G.K."/>
            <person name="Gryganskyi A."/>
            <person name="Culley D."/>
            <person name="Magnuson J.K."/>
            <person name="James T.Y."/>
            <person name="O'Malley M.A."/>
            <person name="Stajich J.E."/>
            <person name="Spatafora J.W."/>
            <person name="Visel A."/>
            <person name="Grigoriev I.V."/>
        </authorList>
    </citation>
    <scope>NUCLEOTIDE SEQUENCE [LARGE SCALE GENOMIC DNA]</scope>
    <source>
        <strain evidence="3 4">CBS 129021</strain>
    </source>
</reference>
<dbReference type="Proteomes" id="UP000193689">
    <property type="component" value="Unassembled WGS sequence"/>
</dbReference>
<dbReference type="EMBL" id="MCFJ01000016">
    <property type="protein sequence ID" value="ORY58562.1"/>
    <property type="molecule type" value="Genomic_DNA"/>
</dbReference>
<evidence type="ECO:0000313" key="3">
    <source>
        <dbReference type="EMBL" id="ORY58562.1"/>
    </source>
</evidence>
<evidence type="ECO:0000313" key="4">
    <source>
        <dbReference type="Proteomes" id="UP000193689"/>
    </source>
</evidence>
<dbReference type="GeneID" id="63780613"/>
<feature type="region of interest" description="Disordered" evidence="2">
    <location>
        <begin position="66"/>
        <end position="99"/>
    </location>
</feature>
<feature type="compositionally biased region" description="Low complexity" evidence="2">
    <location>
        <begin position="66"/>
        <end position="81"/>
    </location>
</feature>
<name>A0A1Y2DH35_9PEZI</name>
<dbReference type="AlphaFoldDB" id="A0A1Y2DH35"/>
<gene>
    <name evidence="3" type="ORF">BCR38DRAFT_489480</name>
</gene>
<dbReference type="InParanoid" id="A0A1Y2DH35"/>
<feature type="compositionally biased region" description="Polar residues" evidence="2">
    <location>
        <begin position="89"/>
        <end position="99"/>
    </location>
</feature>
<keyword evidence="1" id="KW-0175">Coiled coil</keyword>
<proteinExistence type="predicted"/>